<accession>A0A7W1XDD7</accession>
<dbReference type="EMBL" id="JACEIP010000042">
    <property type="protein sequence ID" value="MBA4544492.1"/>
    <property type="molecule type" value="Genomic_DNA"/>
</dbReference>
<dbReference type="Proteomes" id="UP000530514">
    <property type="component" value="Unassembled WGS sequence"/>
</dbReference>
<proteinExistence type="predicted"/>
<protein>
    <submittedName>
        <fullName evidence="1">Uncharacterized protein</fullName>
    </submittedName>
</protein>
<name>A0A7W1XDD7_9BACL</name>
<sequence>MSLPAGFIQIDLFSIPEKQEPKKAPIRKPKGTVYRCDKCGKSVVMNIPAIVIVCGCGRIMQQEE</sequence>
<dbReference type="RefSeq" id="WP_033101640.1">
    <property type="nucleotide sequence ID" value="NZ_JACEIP010000042.1"/>
</dbReference>
<gene>
    <name evidence="1" type="ORF">H1164_16790</name>
</gene>
<evidence type="ECO:0000313" key="2">
    <source>
        <dbReference type="Proteomes" id="UP000530514"/>
    </source>
</evidence>
<comment type="caution">
    <text evidence="1">The sequence shown here is derived from an EMBL/GenBank/DDBJ whole genome shotgun (WGS) entry which is preliminary data.</text>
</comment>
<keyword evidence="2" id="KW-1185">Reference proteome</keyword>
<dbReference type="AlphaFoldDB" id="A0A7W1XDD7"/>
<dbReference type="OrthoDB" id="2066958at2"/>
<evidence type="ECO:0000313" key="1">
    <source>
        <dbReference type="EMBL" id="MBA4544492.1"/>
    </source>
</evidence>
<organism evidence="1 2">
    <name type="scientific">Thermoactinomyces daqus</name>
    <dbReference type="NCBI Taxonomy" id="1329516"/>
    <lineage>
        <taxon>Bacteria</taxon>
        <taxon>Bacillati</taxon>
        <taxon>Bacillota</taxon>
        <taxon>Bacilli</taxon>
        <taxon>Bacillales</taxon>
        <taxon>Thermoactinomycetaceae</taxon>
        <taxon>Thermoactinomyces</taxon>
    </lineage>
</organism>
<reference evidence="1 2" key="1">
    <citation type="submission" date="2020-07" db="EMBL/GenBank/DDBJ databases">
        <authorList>
            <person name="Feng H."/>
        </authorList>
    </citation>
    <scope>NUCLEOTIDE SEQUENCE [LARGE SCALE GENOMIC DNA]</scope>
    <source>
        <strain evidence="2">s-11</strain>
    </source>
</reference>